<dbReference type="InterPro" id="IPR027417">
    <property type="entry name" value="P-loop_NTPase"/>
</dbReference>
<dbReference type="Gene3D" id="3.40.50.300">
    <property type="entry name" value="P-loop containing nucleotide triphosphate hydrolases"/>
    <property type="match status" value="1"/>
</dbReference>
<dbReference type="Pfam" id="PF17107">
    <property type="entry name" value="SesA"/>
    <property type="match status" value="1"/>
</dbReference>
<dbReference type="PANTHER" id="PTHR35205">
    <property type="entry name" value="NB-ARC AND TPR DOMAIN PROTEIN"/>
    <property type="match status" value="1"/>
</dbReference>
<protein>
    <recommendedName>
        <fullName evidence="1">NACHT-NTPase and P-loop NTPases N-terminal domain-containing protein</fullName>
    </recommendedName>
</protein>
<dbReference type="AlphaFoldDB" id="A0A0D2ETJ0"/>
<dbReference type="RefSeq" id="XP_013311753.1">
    <property type="nucleotide sequence ID" value="XM_013456299.1"/>
</dbReference>
<sequence>MSGLEVIGAISAVIGIVDASIKIYESAQKDVKLSDTFHIVGRRLPIVLDTLQTCKTHLQPIRDSLPADVCAALEKNLEGCDEKARKLSKSLKRFYLEEMGNKAEELMVSITEDVQLVVNHHAAKSARPEQMAELEKIVQEMKLTRSSLPEEEGPWMTFNSQGGAQTNNVNSGSGQQINNNAGVGTQNFVIRQKAGLSFQNPVGLCLGQVPYINTELFIGRESEITQMREILRPGDLSSEQRRLIPGGTGGMDKTQAIAFAKRHQHEYDSVFWLNAASEATLKDSFRLVAEAIFDIQDAQVLQDEQSLIQIRRWLSDEKNIRWLLIFDNHDDPDRYLVERYYPYVAHGPFIVTTRRPDLVAGSELRLQSLQSVKESLDILETRSRRENVKFGKYIHARRLAERLAGLPLALATAGAYLRRCAFTFERYLEEYEQHWNIDPRRPLPLQKYQERTLYTTRDVSHTRLQGEDADAAKLLGLLAYFGNRRLWYELFRAGLSDDAAPWLYEVISRDVEFESTVRKLTSYCFLEVQTAVASWSMHTCVHDWTLAALNEVVDERQYWYTFDCVGASIEQEDMRYG</sequence>
<dbReference type="HOGENOM" id="CLU_015248_0_0_1"/>
<organism evidence="2 3">
    <name type="scientific">Exophiala xenobiotica</name>
    <dbReference type="NCBI Taxonomy" id="348802"/>
    <lineage>
        <taxon>Eukaryota</taxon>
        <taxon>Fungi</taxon>
        <taxon>Dikarya</taxon>
        <taxon>Ascomycota</taxon>
        <taxon>Pezizomycotina</taxon>
        <taxon>Eurotiomycetes</taxon>
        <taxon>Chaetothyriomycetidae</taxon>
        <taxon>Chaetothyriales</taxon>
        <taxon>Herpotrichiellaceae</taxon>
        <taxon>Exophiala</taxon>
    </lineage>
</organism>
<dbReference type="GO" id="GO:0043531">
    <property type="term" value="F:ADP binding"/>
    <property type="evidence" value="ECO:0007669"/>
    <property type="project" value="InterPro"/>
</dbReference>
<evidence type="ECO:0000313" key="2">
    <source>
        <dbReference type="EMBL" id="KIW51169.1"/>
    </source>
</evidence>
<name>A0A0D2ETJ0_9EURO</name>
<feature type="domain" description="NACHT-NTPase and P-loop NTPases N-terminal" evidence="1">
    <location>
        <begin position="10"/>
        <end position="94"/>
    </location>
</feature>
<dbReference type="Proteomes" id="UP000054342">
    <property type="component" value="Unassembled WGS sequence"/>
</dbReference>
<dbReference type="SUPFAM" id="SSF52540">
    <property type="entry name" value="P-loop containing nucleoside triphosphate hydrolases"/>
    <property type="match status" value="1"/>
</dbReference>
<dbReference type="EMBL" id="KN847322">
    <property type="protein sequence ID" value="KIW51169.1"/>
    <property type="molecule type" value="Genomic_DNA"/>
</dbReference>
<dbReference type="InterPro" id="IPR031352">
    <property type="entry name" value="SesA"/>
</dbReference>
<gene>
    <name evidence="2" type="ORF">PV05_09916</name>
</gene>
<keyword evidence="3" id="KW-1185">Reference proteome</keyword>
<dbReference type="PANTHER" id="PTHR35205:SF1">
    <property type="entry name" value="ZU5 DOMAIN-CONTAINING PROTEIN"/>
    <property type="match status" value="1"/>
</dbReference>
<dbReference type="STRING" id="348802.A0A0D2ETJ0"/>
<accession>A0A0D2ETJ0</accession>
<dbReference type="OrthoDB" id="4120936at2759"/>
<reference evidence="2 3" key="1">
    <citation type="submission" date="2015-01" db="EMBL/GenBank/DDBJ databases">
        <title>The Genome Sequence of Exophiala xenobiotica CBS118157.</title>
        <authorList>
            <consortium name="The Broad Institute Genomics Platform"/>
            <person name="Cuomo C."/>
            <person name="de Hoog S."/>
            <person name="Gorbushina A."/>
            <person name="Stielow B."/>
            <person name="Teixiera M."/>
            <person name="Abouelleil A."/>
            <person name="Chapman S.B."/>
            <person name="Priest M."/>
            <person name="Young S.K."/>
            <person name="Wortman J."/>
            <person name="Nusbaum C."/>
            <person name="Birren B."/>
        </authorList>
    </citation>
    <scope>NUCLEOTIDE SEQUENCE [LARGE SCALE GENOMIC DNA]</scope>
    <source>
        <strain evidence="2 3">CBS 118157</strain>
    </source>
</reference>
<evidence type="ECO:0000313" key="3">
    <source>
        <dbReference type="Proteomes" id="UP000054342"/>
    </source>
</evidence>
<evidence type="ECO:0000259" key="1">
    <source>
        <dbReference type="Pfam" id="PF17107"/>
    </source>
</evidence>
<proteinExistence type="predicted"/>
<dbReference type="GeneID" id="25331824"/>